<name>A0A0C2S6P8_AMAMK</name>
<dbReference type="STRING" id="946122.A0A0C2S6P8"/>
<dbReference type="Gene3D" id="3.60.130.30">
    <property type="match status" value="1"/>
</dbReference>
<accession>A0A0C2S6P8</accession>
<dbReference type="EMBL" id="KN818338">
    <property type="protein sequence ID" value="KIL58415.1"/>
    <property type="molecule type" value="Genomic_DNA"/>
</dbReference>
<reference evidence="2 3" key="1">
    <citation type="submission" date="2014-04" db="EMBL/GenBank/DDBJ databases">
        <title>Evolutionary Origins and Diversification of the Mycorrhizal Mutualists.</title>
        <authorList>
            <consortium name="DOE Joint Genome Institute"/>
            <consortium name="Mycorrhizal Genomics Consortium"/>
            <person name="Kohler A."/>
            <person name="Kuo A."/>
            <person name="Nagy L.G."/>
            <person name="Floudas D."/>
            <person name="Copeland A."/>
            <person name="Barry K.W."/>
            <person name="Cichocki N."/>
            <person name="Veneault-Fourrey C."/>
            <person name="LaButti K."/>
            <person name="Lindquist E.A."/>
            <person name="Lipzen A."/>
            <person name="Lundell T."/>
            <person name="Morin E."/>
            <person name="Murat C."/>
            <person name="Riley R."/>
            <person name="Ohm R."/>
            <person name="Sun H."/>
            <person name="Tunlid A."/>
            <person name="Henrissat B."/>
            <person name="Grigoriev I.V."/>
            <person name="Hibbett D.S."/>
            <person name="Martin F."/>
        </authorList>
    </citation>
    <scope>NUCLEOTIDE SEQUENCE [LARGE SCALE GENOMIC DNA]</scope>
    <source>
        <strain evidence="2 3">Koide BX008</strain>
    </source>
</reference>
<protein>
    <recommendedName>
        <fullName evidence="4">Prolyl 4-hydroxylase alpha subunit Fe(2+) 2OG dioxygenase domain-containing protein</fullName>
    </recommendedName>
</protein>
<sequence>MRDTVKTIKAKLNIGKDYESKLSVFPCRSFNLGPQTASLPHRDMGNLAHSWCSVTAVGQFNPKQGRHFVLWDFGIAIEFPPGSTILIPSALFMHSNASIQDGETRYSIVQYAAGGLFRWVWNGCKTDKKLEESLKGNKKPNQRQQGEQDDRWQESIKMFSRWEEI</sequence>
<dbReference type="HOGENOM" id="CLU_031314_0_0_1"/>
<gene>
    <name evidence="2" type="ORF">M378DRAFT_188241</name>
</gene>
<dbReference type="InParanoid" id="A0A0C2S6P8"/>
<feature type="region of interest" description="Disordered" evidence="1">
    <location>
        <begin position="132"/>
        <end position="153"/>
    </location>
</feature>
<keyword evidence="3" id="KW-1185">Reference proteome</keyword>
<evidence type="ECO:0000313" key="2">
    <source>
        <dbReference type="EMBL" id="KIL58415.1"/>
    </source>
</evidence>
<evidence type="ECO:0008006" key="4">
    <source>
        <dbReference type="Google" id="ProtNLM"/>
    </source>
</evidence>
<evidence type="ECO:0000256" key="1">
    <source>
        <dbReference type="SAM" id="MobiDB-lite"/>
    </source>
</evidence>
<proteinExistence type="predicted"/>
<organism evidence="2 3">
    <name type="scientific">Amanita muscaria (strain Koide BX008)</name>
    <dbReference type="NCBI Taxonomy" id="946122"/>
    <lineage>
        <taxon>Eukaryota</taxon>
        <taxon>Fungi</taxon>
        <taxon>Dikarya</taxon>
        <taxon>Basidiomycota</taxon>
        <taxon>Agaricomycotina</taxon>
        <taxon>Agaricomycetes</taxon>
        <taxon>Agaricomycetidae</taxon>
        <taxon>Agaricales</taxon>
        <taxon>Pluteineae</taxon>
        <taxon>Amanitaceae</taxon>
        <taxon>Amanita</taxon>
    </lineage>
</organism>
<dbReference type="AlphaFoldDB" id="A0A0C2S6P8"/>
<dbReference type="OrthoDB" id="3202607at2759"/>
<dbReference type="Proteomes" id="UP000054549">
    <property type="component" value="Unassembled WGS sequence"/>
</dbReference>
<evidence type="ECO:0000313" key="3">
    <source>
        <dbReference type="Proteomes" id="UP000054549"/>
    </source>
</evidence>